<name>A0AAD3CNK7_9STRA</name>
<dbReference type="EMBL" id="BLLK01000029">
    <property type="protein sequence ID" value="GFH48988.1"/>
    <property type="molecule type" value="Genomic_DNA"/>
</dbReference>
<gene>
    <name evidence="1" type="ORF">CTEN210_05464</name>
</gene>
<comment type="caution">
    <text evidence="1">The sequence shown here is derived from an EMBL/GenBank/DDBJ whole genome shotgun (WGS) entry which is preliminary data.</text>
</comment>
<dbReference type="AlphaFoldDB" id="A0AAD3CNK7"/>
<organism evidence="1 2">
    <name type="scientific">Chaetoceros tenuissimus</name>
    <dbReference type="NCBI Taxonomy" id="426638"/>
    <lineage>
        <taxon>Eukaryota</taxon>
        <taxon>Sar</taxon>
        <taxon>Stramenopiles</taxon>
        <taxon>Ochrophyta</taxon>
        <taxon>Bacillariophyta</taxon>
        <taxon>Coscinodiscophyceae</taxon>
        <taxon>Chaetocerotophycidae</taxon>
        <taxon>Chaetocerotales</taxon>
        <taxon>Chaetocerotaceae</taxon>
        <taxon>Chaetoceros</taxon>
    </lineage>
</organism>
<evidence type="ECO:0000313" key="1">
    <source>
        <dbReference type="EMBL" id="GFH48988.1"/>
    </source>
</evidence>
<dbReference type="Proteomes" id="UP001054902">
    <property type="component" value="Unassembled WGS sequence"/>
</dbReference>
<reference evidence="1 2" key="1">
    <citation type="journal article" date="2021" name="Sci. Rep.">
        <title>The genome of the diatom Chaetoceros tenuissimus carries an ancient integrated fragment of an extant virus.</title>
        <authorList>
            <person name="Hongo Y."/>
            <person name="Kimura K."/>
            <person name="Takaki Y."/>
            <person name="Yoshida Y."/>
            <person name="Baba S."/>
            <person name="Kobayashi G."/>
            <person name="Nagasaki K."/>
            <person name="Hano T."/>
            <person name="Tomaru Y."/>
        </authorList>
    </citation>
    <scope>NUCLEOTIDE SEQUENCE [LARGE SCALE GENOMIC DNA]</scope>
    <source>
        <strain evidence="1 2">NIES-3715</strain>
    </source>
</reference>
<evidence type="ECO:0000313" key="2">
    <source>
        <dbReference type="Proteomes" id="UP001054902"/>
    </source>
</evidence>
<proteinExistence type="predicted"/>
<protein>
    <submittedName>
        <fullName evidence="1">Uncharacterized protein</fullName>
    </submittedName>
</protein>
<keyword evidence="2" id="KW-1185">Reference proteome</keyword>
<accession>A0AAD3CNK7</accession>
<sequence>MVKASLHSRDKGDATRQACDIRAKRGRAFILFSIAGGTSVAKAANTVRINQKHSRAWSRWNKYLQHGGIRFDSCLQNPHSRRGIEIRYFILSFAFVLRYDWFGTNRVQIWAGIVDHILSYPGTTLDSAVNTVQFNDGSLGSITSAAVSARLKAVVHKLDTTLPLEKVTAHSKAMPSYYTSGKTHLW</sequence>